<proteinExistence type="predicted"/>
<organism evidence="2 3">
    <name type="scientific">Clitoria ternatea</name>
    <name type="common">Butterfly pea</name>
    <dbReference type="NCBI Taxonomy" id="43366"/>
    <lineage>
        <taxon>Eukaryota</taxon>
        <taxon>Viridiplantae</taxon>
        <taxon>Streptophyta</taxon>
        <taxon>Embryophyta</taxon>
        <taxon>Tracheophyta</taxon>
        <taxon>Spermatophyta</taxon>
        <taxon>Magnoliopsida</taxon>
        <taxon>eudicotyledons</taxon>
        <taxon>Gunneridae</taxon>
        <taxon>Pentapetalae</taxon>
        <taxon>rosids</taxon>
        <taxon>fabids</taxon>
        <taxon>Fabales</taxon>
        <taxon>Fabaceae</taxon>
        <taxon>Papilionoideae</taxon>
        <taxon>50 kb inversion clade</taxon>
        <taxon>NPAAA clade</taxon>
        <taxon>indigoferoid/millettioid clade</taxon>
        <taxon>Phaseoleae</taxon>
        <taxon>Clitoria</taxon>
    </lineage>
</organism>
<gene>
    <name evidence="2" type="ORF">RJT34_33200</name>
</gene>
<dbReference type="EMBL" id="JAYKXN010000008">
    <property type="protein sequence ID" value="KAK7265579.1"/>
    <property type="molecule type" value="Genomic_DNA"/>
</dbReference>
<keyword evidence="1" id="KW-1133">Transmembrane helix</keyword>
<dbReference type="Proteomes" id="UP001359559">
    <property type="component" value="Unassembled WGS sequence"/>
</dbReference>
<evidence type="ECO:0000313" key="3">
    <source>
        <dbReference type="Proteomes" id="UP001359559"/>
    </source>
</evidence>
<keyword evidence="1" id="KW-0812">Transmembrane</keyword>
<reference evidence="2 3" key="1">
    <citation type="submission" date="2024-01" db="EMBL/GenBank/DDBJ databases">
        <title>The genomes of 5 underutilized Papilionoideae crops provide insights into root nodulation and disease resistance.</title>
        <authorList>
            <person name="Yuan L."/>
        </authorList>
    </citation>
    <scope>NUCLEOTIDE SEQUENCE [LARGE SCALE GENOMIC DNA]</scope>
    <source>
        <strain evidence="2">LY-2023</strain>
        <tissue evidence="2">Leaf</tissue>
    </source>
</reference>
<protein>
    <submittedName>
        <fullName evidence="2">Uncharacterized protein</fullName>
    </submittedName>
</protein>
<feature type="transmembrane region" description="Helical" evidence="1">
    <location>
        <begin position="74"/>
        <end position="94"/>
    </location>
</feature>
<keyword evidence="3" id="KW-1185">Reference proteome</keyword>
<name>A0AAN9EYV5_CLITE</name>
<evidence type="ECO:0000313" key="2">
    <source>
        <dbReference type="EMBL" id="KAK7265579.1"/>
    </source>
</evidence>
<dbReference type="AlphaFoldDB" id="A0AAN9EYV5"/>
<comment type="caution">
    <text evidence="2">The sequence shown here is derived from an EMBL/GenBank/DDBJ whole genome shotgun (WGS) entry which is preliminary data.</text>
</comment>
<keyword evidence="1" id="KW-0472">Membrane</keyword>
<accession>A0AAN9EYV5</accession>
<sequence length="95" mass="10733">MISLIHNTTQHNTSSPLYVPFFCPYQCALLSFSLVLSSPSDTFPFLTNPILLSTRVLSTVPIKSPFRFPSPSVLNIYFPAYTACTFLFFFHFAIT</sequence>
<evidence type="ECO:0000256" key="1">
    <source>
        <dbReference type="SAM" id="Phobius"/>
    </source>
</evidence>